<dbReference type="EMBL" id="JBHSEP010000029">
    <property type="protein sequence ID" value="MFC4601674.1"/>
    <property type="molecule type" value="Genomic_DNA"/>
</dbReference>
<keyword evidence="4 7" id="KW-0812">Transmembrane</keyword>
<keyword evidence="6 7" id="KW-0472">Membrane</keyword>
<feature type="transmembrane region" description="Helical" evidence="7">
    <location>
        <begin position="187"/>
        <end position="203"/>
    </location>
</feature>
<dbReference type="Proteomes" id="UP001596028">
    <property type="component" value="Unassembled WGS sequence"/>
</dbReference>
<comment type="caution">
    <text evidence="9">The sequence shown here is derived from an EMBL/GenBank/DDBJ whole genome shotgun (WGS) entry which is preliminary data.</text>
</comment>
<feature type="transmembrane region" description="Helical" evidence="7">
    <location>
        <begin position="367"/>
        <end position="389"/>
    </location>
</feature>
<keyword evidence="3" id="KW-1003">Cell membrane</keyword>
<dbReference type="RefSeq" id="WP_378102044.1">
    <property type="nucleotide sequence ID" value="NZ_JBHSEP010000029.1"/>
</dbReference>
<feature type="domain" description="Membrane transport protein MMPL" evidence="8">
    <location>
        <begin position="44"/>
        <end position="373"/>
    </location>
</feature>
<dbReference type="PANTHER" id="PTHR33406:SF6">
    <property type="entry name" value="MEMBRANE PROTEIN YDGH-RELATED"/>
    <property type="match status" value="1"/>
</dbReference>
<name>A0ABV9FN97_9BACL</name>
<feature type="transmembrane region" description="Helical" evidence="7">
    <location>
        <begin position="697"/>
        <end position="718"/>
    </location>
</feature>
<comment type="subcellular location">
    <subcellularLocation>
        <location evidence="1">Cell membrane</location>
        <topology evidence="1">Multi-pass membrane protein</topology>
    </subcellularLocation>
</comment>
<dbReference type="Pfam" id="PF03176">
    <property type="entry name" value="MMPL"/>
    <property type="match status" value="2"/>
</dbReference>
<feature type="transmembrane region" description="Helical" evidence="7">
    <location>
        <begin position="769"/>
        <end position="796"/>
    </location>
</feature>
<evidence type="ECO:0000256" key="6">
    <source>
        <dbReference type="ARBA" id="ARBA00023136"/>
    </source>
</evidence>
<feature type="domain" description="Membrane transport protein MMPL" evidence="8">
    <location>
        <begin position="538"/>
        <end position="802"/>
    </location>
</feature>
<evidence type="ECO:0000256" key="7">
    <source>
        <dbReference type="SAM" id="Phobius"/>
    </source>
</evidence>
<gene>
    <name evidence="9" type="ORF">ACFO3S_25780</name>
</gene>
<dbReference type="InterPro" id="IPR004869">
    <property type="entry name" value="MMPL_dom"/>
</dbReference>
<evidence type="ECO:0000313" key="10">
    <source>
        <dbReference type="Proteomes" id="UP001596028"/>
    </source>
</evidence>
<evidence type="ECO:0000256" key="2">
    <source>
        <dbReference type="ARBA" id="ARBA00010157"/>
    </source>
</evidence>
<proteinExistence type="inferred from homology"/>
<feature type="transmembrane region" description="Helical" evidence="7">
    <location>
        <begin position="282"/>
        <end position="306"/>
    </location>
</feature>
<dbReference type="InterPro" id="IPR050545">
    <property type="entry name" value="Mycobact_MmpL"/>
</dbReference>
<dbReference type="PANTHER" id="PTHR33406">
    <property type="entry name" value="MEMBRANE PROTEIN MJ1562-RELATED"/>
    <property type="match status" value="1"/>
</dbReference>
<evidence type="ECO:0000313" key="9">
    <source>
        <dbReference type="EMBL" id="MFC4601674.1"/>
    </source>
</evidence>
<evidence type="ECO:0000256" key="1">
    <source>
        <dbReference type="ARBA" id="ARBA00004651"/>
    </source>
</evidence>
<protein>
    <submittedName>
        <fullName evidence="9">MMPL family transporter</fullName>
    </submittedName>
</protein>
<evidence type="ECO:0000256" key="3">
    <source>
        <dbReference type="ARBA" id="ARBA00022475"/>
    </source>
</evidence>
<feature type="transmembrane region" description="Helical" evidence="7">
    <location>
        <begin position="318"/>
        <end position="346"/>
    </location>
</feature>
<reference evidence="10" key="1">
    <citation type="journal article" date="2019" name="Int. J. Syst. Evol. Microbiol.">
        <title>The Global Catalogue of Microorganisms (GCM) 10K type strain sequencing project: providing services to taxonomists for standard genome sequencing and annotation.</title>
        <authorList>
            <consortium name="The Broad Institute Genomics Platform"/>
            <consortium name="The Broad Institute Genome Sequencing Center for Infectious Disease"/>
            <person name="Wu L."/>
            <person name="Ma J."/>
        </authorList>
    </citation>
    <scope>NUCLEOTIDE SEQUENCE [LARGE SCALE GENOMIC DNA]</scope>
    <source>
        <strain evidence="10">CCUG 49571</strain>
    </source>
</reference>
<feature type="transmembrane region" description="Helical" evidence="7">
    <location>
        <begin position="663"/>
        <end position="685"/>
    </location>
</feature>
<dbReference type="SUPFAM" id="SSF82866">
    <property type="entry name" value="Multidrug efflux transporter AcrB transmembrane domain"/>
    <property type="match status" value="2"/>
</dbReference>
<keyword evidence="10" id="KW-1185">Reference proteome</keyword>
<feature type="transmembrane region" description="Helical" evidence="7">
    <location>
        <begin position="210"/>
        <end position="231"/>
    </location>
</feature>
<comment type="similarity">
    <text evidence="2">Belongs to the resistance-nodulation-cell division (RND) (TC 2.A.6) family. MmpL subfamily.</text>
</comment>
<sequence>MEKWVRTIAKLRWAVLAAWLAGALLSWLALPDLQTILRHSEQRFLPDDADSVQAARLLQLIDPDHRSLSSAVLVFSREEGLRPSDNDWMDRMLLELDSRKTELGVAGVVSSLSRPELSDRLISADGTTRLALISLPSADFEDRTRETLGQLKRMLGSAPDGAQAALTGSAPLSQDFQSSAEQGLRRTEWLTIGLVLAILLLLFRSPVTPIVPLITIGISFVAAEGLLGAFAQWGIPVSHFTESFLIAVLFGAGTDYCILLIQRFREELLSGDGGRVEALERAMRGVAPTIVYAASTVFAAFLLIGLSEFGLYRSAVGVALGMLITVAAALSLAPALLLIFGPAAFWPARRAAAGRPSRLWSKLAELSARRSALVLIVSVVCLAPIALLFHGQRTFDDLSEIDPKLDSVAGFRQAEKAFSAGEVFPVTIAVTAKQSMRTTSGLAALEQVSAELARLPYVSEVRSAVRPLGRKPGELTVAGQLRGPDVGTVLQSLIGDQQTMMAGLRQIALHSAPLSQGMLGILSSVRQVQDGLGQLLTSQLGSWNRLTKSASIGGAFANSESAELALDYYIAPDGRTAKFELLLSPHPYSDEAMDAIPELSGFVRASMDATWLEEPQAFVTGVSAKYGELRDISWRDFARTGLLVLAGIAVVLALLLRSALQPLCILISLGLNYLATMGILEFLFVKGLGYAGLSWNVSFFVFVIIVALGVDYSIFLMARYKEESARGSSAEAMSAALSKTGGIIRSASAIMAGTFGALAFSGLDTLVQIGAGALIGLLLYATLFMGLIVPAMIHLLSSRPRRR</sequence>
<feature type="transmembrane region" description="Helical" evidence="7">
    <location>
        <begin position="243"/>
        <end position="261"/>
    </location>
</feature>
<feature type="transmembrane region" description="Helical" evidence="7">
    <location>
        <begin position="743"/>
        <end position="763"/>
    </location>
</feature>
<evidence type="ECO:0000256" key="4">
    <source>
        <dbReference type="ARBA" id="ARBA00022692"/>
    </source>
</evidence>
<keyword evidence="5 7" id="KW-1133">Transmembrane helix</keyword>
<evidence type="ECO:0000256" key="5">
    <source>
        <dbReference type="ARBA" id="ARBA00022989"/>
    </source>
</evidence>
<evidence type="ECO:0000259" key="8">
    <source>
        <dbReference type="Pfam" id="PF03176"/>
    </source>
</evidence>
<organism evidence="9 10">
    <name type="scientific">Cohnella hongkongensis</name>
    <dbReference type="NCBI Taxonomy" id="178337"/>
    <lineage>
        <taxon>Bacteria</taxon>
        <taxon>Bacillati</taxon>
        <taxon>Bacillota</taxon>
        <taxon>Bacilli</taxon>
        <taxon>Bacillales</taxon>
        <taxon>Paenibacillaceae</taxon>
        <taxon>Cohnella</taxon>
    </lineage>
</organism>
<feature type="transmembrane region" description="Helical" evidence="7">
    <location>
        <begin position="637"/>
        <end position="656"/>
    </location>
</feature>
<accession>A0ABV9FN97</accession>
<dbReference type="Gene3D" id="1.20.1640.10">
    <property type="entry name" value="Multidrug efflux transporter AcrB transmembrane domain"/>
    <property type="match status" value="2"/>
</dbReference>